<dbReference type="HAMAP" id="MF_00921">
    <property type="entry name" value="PDRP"/>
    <property type="match status" value="1"/>
</dbReference>
<reference evidence="3" key="1">
    <citation type="journal article" date="2022" name="G3 (Bethesda)">
        <title>Unveiling the complete genome sequence of Alicyclobacillus acidoterrestris DSM 3922T, a taint-producing strain.</title>
        <authorList>
            <person name="Leonardo I.C."/>
            <person name="Barreto Crespo M.T."/>
            <person name="Gaspar F.B."/>
        </authorList>
    </citation>
    <scope>NUCLEOTIDE SEQUENCE [LARGE SCALE GENOMIC DNA]</scope>
    <source>
        <strain evidence="3">DSM 3922</strain>
    </source>
</reference>
<keyword evidence="1 2" id="KW-0418">Kinase</keyword>
<dbReference type="EC" id="2.7.4.27" evidence="1"/>
<dbReference type="InterPro" id="IPR005177">
    <property type="entry name" value="Kinase-pyrophosphorylase"/>
</dbReference>
<sequence length="276" mass="30420">MRQIPVIYVVSDSIGETAESVVRAAASQFDGGHVILRRVSYVKDTQTIEETVNAAAVEDACIAFTIIVPELKAQLVRRARALGVRYVDIMGPMIEMLQDVVGERPRLLAGLVHQLDEDYFRRVEAIEFAVKYDDGKDVRGLLQADVILVGVSRTSKTPLSMYLAHKAIKVANVPLVPESRPPKQLDDPEVRSKIIGLTIRPDKLNLIRQERLRALGLKDESMYASSTRIVEELAYARTIMDTLGCPVVDVSDRAVEETAGIILDIFSGRAAGHSPS</sequence>
<dbReference type="eggNOG" id="COG1806">
    <property type="taxonomic scope" value="Bacteria"/>
</dbReference>
<dbReference type="PANTHER" id="PTHR31756">
    <property type="entry name" value="PYRUVATE, PHOSPHATE DIKINASE REGULATORY PROTEIN 1, CHLOROPLASTIC"/>
    <property type="match status" value="1"/>
</dbReference>
<dbReference type="GO" id="GO:0043531">
    <property type="term" value="F:ADP binding"/>
    <property type="evidence" value="ECO:0007669"/>
    <property type="project" value="UniProtKB-UniRule"/>
</dbReference>
<keyword evidence="3" id="KW-1185">Reference proteome</keyword>
<feature type="binding site" evidence="1">
    <location>
        <begin position="150"/>
        <end position="157"/>
    </location>
    <ligand>
        <name>ADP</name>
        <dbReference type="ChEBI" id="CHEBI:456216"/>
    </ligand>
</feature>
<dbReference type="GO" id="GO:0005524">
    <property type="term" value="F:ATP binding"/>
    <property type="evidence" value="ECO:0007669"/>
    <property type="project" value="InterPro"/>
</dbReference>
<evidence type="ECO:0000313" key="2">
    <source>
        <dbReference type="EMBL" id="UNO47891.1"/>
    </source>
</evidence>
<protein>
    <recommendedName>
        <fullName evidence="1">Putative pyruvate, phosphate dikinase regulatory protein</fullName>
        <shortName evidence="1">PPDK regulatory protein</shortName>
        <ecNumber evidence="1">2.7.11.32</ecNumber>
        <ecNumber evidence="1">2.7.4.27</ecNumber>
    </recommendedName>
</protein>
<dbReference type="Proteomes" id="UP000829401">
    <property type="component" value="Chromosome"/>
</dbReference>
<dbReference type="GO" id="GO:0016776">
    <property type="term" value="F:phosphotransferase activity, phosphate group as acceptor"/>
    <property type="evidence" value="ECO:0007669"/>
    <property type="project" value="UniProtKB-UniRule"/>
</dbReference>
<dbReference type="AlphaFoldDB" id="T0CIJ4"/>
<evidence type="ECO:0000256" key="1">
    <source>
        <dbReference type="HAMAP-Rule" id="MF_00921"/>
    </source>
</evidence>
<dbReference type="InterPro" id="IPR026565">
    <property type="entry name" value="PPDK_reg"/>
</dbReference>
<dbReference type="KEGG" id="aaco:K1I37_14525"/>
<comment type="catalytic activity">
    <reaction evidence="1">
        <text>N(tele)-phospho-L-histidyl/L-threonyl-[pyruvate, phosphate dikinase] + ADP = N(tele)-phospho-L-histidyl/O-phospho-L-threonyl-[pyruvate, phosphate dikinase] + AMP + H(+)</text>
        <dbReference type="Rhea" id="RHEA:43692"/>
        <dbReference type="Rhea" id="RHEA-COMP:10650"/>
        <dbReference type="Rhea" id="RHEA-COMP:10651"/>
        <dbReference type="ChEBI" id="CHEBI:15378"/>
        <dbReference type="ChEBI" id="CHEBI:30013"/>
        <dbReference type="ChEBI" id="CHEBI:61977"/>
        <dbReference type="ChEBI" id="CHEBI:83586"/>
        <dbReference type="ChEBI" id="CHEBI:456215"/>
        <dbReference type="ChEBI" id="CHEBI:456216"/>
        <dbReference type="EC" id="2.7.11.32"/>
    </reaction>
</comment>
<dbReference type="EMBL" id="CP080467">
    <property type="protein sequence ID" value="UNO47891.1"/>
    <property type="molecule type" value="Genomic_DNA"/>
</dbReference>
<accession>T0CIJ4</accession>
<dbReference type="STRING" id="1356854.N007_20370"/>
<comment type="catalytic activity">
    <reaction evidence="1">
        <text>N(tele)-phospho-L-histidyl/O-phospho-L-threonyl-[pyruvate, phosphate dikinase] + phosphate + H(+) = N(tele)-phospho-L-histidyl/L-threonyl-[pyruvate, phosphate dikinase] + diphosphate</text>
        <dbReference type="Rhea" id="RHEA:43696"/>
        <dbReference type="Rhea" id="RHEA-COMP:10650"/>
        <dbReference type="Rhea" id="RHEA-COMP:10651"/>
        <dbReference type="ChEBI" id="CHEBI:15378"/>
        <dbReference type="ChEBI" id="CHEBI:30013"/>
        <dbReference type="ChEBI" id="CHEBI:33019"/>
        <dbReference type="ChEBI" id="CHEBI:43474"/>
        <dbReference type="ChEBI" id="CHEBI:61977"/>
        <dbReference type="ChEBI" id="CHEBI:83586"/>
        <dbReference type="EC" id="2.7.4.27"/>
    </reaction>
</comment>
<keyword evidence="1" id="KW-0808">Transferase</keyword>
<dbReference type="Pfam" id="PF03618">
    <property type="entry name" value="Kinase-PPPase"/>
    <property type="match status" value="1"/>
</dbReference>
<keyword evidence="1" id="KW-0723">Serine/threonine-protein kinase</keyword>
<keyword evidence="1" id="KW-0547">Nucleotide-binding</keyword>
<dbReference type="PANTHER" id="PTHR31756:SF3">
    <property type="entry name" value="PYRUVATE, PHOSPHATE DIKINASE REGULATORY PROTEIN 1, CHLOROPLASTIC"/>
    <property type="match status" value="1"/>
</dbReference>
<dbReference type="EC" id="2.7.11.32" evidence="1"/>
<evidence type="ECO:0000313" key="3">
    <source>
        <dbReference type="Proteomes" id="UP000829401"/>
    </source>
</evidence>
<gene>
    <name evidence="2" type="ORF">K1I37_14525</name>
</gene>
<dbReference type="RefSeq" id="WP_021295273.1">
    <property type="nucleotide sequence ID" value="NZ_AURB01000055.1"/>
</dbReference>
<accession>A0A9E6ZJG4</accession>
<dbReference type="GO" id="GO:0004674">
    <property type="term" value="F:protein serine/threonine kinase activity"/>
    <property type="evidence" value="ECO:0007669"/>
    <property type="project" value="UniProtKB-UniRule"/>
</dbReference>
<comment type="function">
    <text evidence="1">Bifunctional serine/threonine kinase and phosphorylase involved in the regulation of the pyruvate, phosphate dikinase (PPDK) by catalyzing its phosphorylation/dephosphorylation.</text>
</comment>
<proteinExistence type="inferred from homology"/>
<comment type="similarity">
    <text evidence="1">Belongs to the pyruvate, phosphate/water dikinase regulatory protein family. PDRP subfamily.</text>
</comment>
<dbReference type="NCBIfam" id="NF003742">
    <property type="entry name" value="PRK05339.1"/>
    <property type="match status" value="1"/>
</dbReference>
<name>T0CIJ4_ALIAG</name>
<organism evidence="2 3">
    <name type="scientific">Alicyclobacillus acidoterrestris (strain ATCC 49025 / DSM 3922 / CIP 106132 / NCIMB 13137 / GD3B)</name>
    <dbReference type="NCBI Taxonomy" id="1356854"/>
    <lineage>
        <taxon>Bacteria</taxon>
        <taxon>Bacillati</taxon>
        <taxon>Bacillota</taxon>
        <taxon>Bacilli</taxon>
        <taxon>Bacillales</taxon>
        <taxon>Alicyclobacillaceae</taxon>
        <taxon>Alicyclobacillus</taxon>
    </lineage>
</organism>
<dbReference type="OrthoDB" id="9782201at2"/>